<evidence type="ECO:0000256" key="15">
    <source>
        <dbReference type="SAM" id="SignalP"/>
    </source>
</evidence>
<feature type="signal peptide" evidence="15">
    <location>
        <begin position="1"/>
        <end position="22"/>
    </location>
</feature>
<evidence type="ECO:0000256" key="4">
    <source>
        <dbReference type="ARBA" id="ARBA00001954"/>
    </source>
</evidence>
<dbReference type="CDD" id="cd00429">
    <property type="entry name" value="RPE"/>
    <property type="match status" value="1"/>
</dbReference>
<comment type="cofactor">
    <cofactor evidence="3">
        <name>Zn(2+)</name>
        <dbReference type="ChEBI" id="CHEBI:29105"/>
    </cofactor>
</comment>
<keyword evidence="10" id="KW-0408">Iron</keyword>
<dbReference type="GO" id="GO:0046496">
    <property type="term" value="P:nicotinamide nucleotide metabolic process"/>
    <property type="evidence" value="ECO:0007669"/>
    <property type="project" value="UniProtKB-ARBA"/>
</dbReference>
<comment type="function">
    <text evidence="14">Catalyzes the reversible epimerization of D-ribulose 5-phosphate to D-xylulose 5-phosphate.</text>
</comment>
<evidence type="ECO:0000256" key="9">
    <source>
        <dbReference type="ARBA" id="ARBA00022833"/>
    </source>
</evidence>
<evidence type="ECO:0000256" key="1">
    <source>
        <dbReference type="ARBA" id="ARBA00001782"/>
    </source>
</evidence>
<accession>A0A9N8DS34</accession>
<keyword evidence="15" id="KW-0732">Signal</keyword>
<evidence type="ECO:0000256" key="12">
    <source>
        <dbReference type="ARBA" id="ARBA00023235"/>
    </source>
</evidence>
<comment type="subunit">
    <text evidence="6">Homodimer.</text>
</comment>
<keyword evidence="11" id="KW-0464">Manganese</keyword>
<dbReference type="InterPro" id="IPR013785">
    <property type="entry name" value="Aldolase_TIM"/>
</dbReference>
<dbReference type="GO" id="GO:0005975">
    <property type="term" value="P:carbohydrate metabolic process"/>
    <property type="evidence" value="ECO:0007669"/>
    <property type="project" value="InterPro"/>
</dbReference>
<comment type="cofactor">
    <cofactor evidence="4">
        <name>Fe(2+)</name>
        <dbReference type="ChEBI" id="CHEBI:29033"/>
    </cofactor>
</comment>
<comment type="caution">
    <text evidence="16">The sequence shown here is derived from an EMBL/GenBank/DDBJ whole genome shotgun (WGS) entry which is preliminary data.</text>
</comment>
<evidence type="ECO:0000313" key="17">
    <source>
        <dbReference type="Proteomes" id="UP001153069"/>
    </source>
</evidence>
<dbReference type="InterPro" id="IPR011060">
    <property type="entry name" value="RibuloseP-bd_barrel"/>
</dbReference>
<evidence type="ECO:0000256" key="14">
    <source>
        <dbReference type="ARBA" id="ARBA00057323"/>
    </source>
</evidence>
<evidence type="ECO:0000256" key="8">
    <source>
        <dbReference type="ARBA" id="ARBA00022723"/>
    </source>
</evidence>
<evidence type="ECO:0000256" key="2">
    <source>
        <dbReference type="ARBA" id="ARBA00001936"/>
    </source>
</evidence>
<evidence type="ECO:0000256" key="5">
    <source>
        <dbReference type="ARBA" id="ARBA00009541"/>
    </source>
</evidence>
<keyword evidence="12" id="KW-0413">Isomerase</keyword>
<keyword evidence="17" id="KW-1185">Reference proteome</keyword>
<keyword evidence="13" id="KW-0119">Carbohydrate metabolism</keyword>
<evidence type="ECO:0000256" key="3">
    <source>
        <dbReference type="ARBA" id="ARBA00001947"/>
    </source>
</evidence>
<dbReference type="GO" id="GO:0046872">
    <property type="term" value="F:metal ion binding"/>
    <property type="evidence" value="ECO:0007669"/>
    <property type="project" value="UniProtKB-KW"/>
</dbReference>
<dbReference type="SUPFAM" id="SSF51366">
    <property type="entry name" value="Ribulose-phoshate binding barrel"/>
    <property type="match status" value="1"/>
</dbReference>
<dbReference type="GO" id="GO:0006163">
    <property type="term" value="P:purine nucleotide metabolic process"/>
    <property type="evidence" value="ECO:0007669"/>
    <property type="project" value="UniProtKB-ARBA"/>
</dbReference>
<dbReference type="Proteomes" id="UP001153069">
    <property type="component" value="Unassembled WGS sequence"/>
</dbReference>
<evidence type="ECO:0000256" key="10">
    <source>
        <dbReference type="ARBA" id="ARBA00023004"/>
    </source>
</evidence>
<protein>
    <recommendedName>
        <fullName evidence="7">ribulose-phosphate 3-epimerase</fullName>
        <ecNumber evidence="7">5.1.3.1</ecNumber>
    </recommendedName>
</protein>
<dbReference type="EMBL" id="CAICTM010000300">
    <property type="protein sequence ID" value="CAB9507315.1"/>
    <property type="molecule type" value="Genomic_DNA"/>
</dbReference>
<dbReference type="EC" id="5.1.3.1" evidence="7"/>
<dbReference type="InterPro" id="IPR000056">
    <property type="entry name" value="Ribul_P_3_epim-like"/>
</dbReference>
<evidence type="ECO:0000256" key="6">
    <source>
        <dbReference type="ARBA" id="ARBA00011738"/>
    </source>
</evidence>
<dbReference type="FunFam" id="3.20.20.70:FF:000191">
    <property type="entry name" value="ribulose-phosphate 3-epimerase isoform X2"/>
    <property type="match status" value="1"/>
</dbReference>
<comment type="catalytic activity">
    <reaction evidence="1">
        <text>D-ribulose 5-phosphate = D-xylulose 5-phosphate</text>
        <dbReference type="Rhea" id="RHEA:13677"/>
        <dbReference type="ChEBI" id="CHEBI:57737"/>
        <dbReference type="ChEBI" id="CHEBI:58121"/>
        <dbReference type="EC" id="5.1.3.1"/>
    </reaction>
</comment>
<evidence type="ECO:0000256" key="13">
    <source>
        <dbReference type="ARBA" id="ARBA00023277"/>
    </source>
</evidence>
<gene>
    <name evidence="16" type="ORF">SEMRO_301_G111900.1</name>
</gene>
<organism evidence="16 17">
    <name type="scientific">Seminavis robusta</name>
    <dbReference type="NCBI Taxonomy" id="568900"/>
    <lineage>
        <taxon>Eukaryota</taxon>
        <taxon>Sar</taxon>
        <taxon>Stramenopiles</taxon>
        <taxon>Ochrophyta</taxon>
        <taxon>Bacillariophyta</taxon>
        <taxon>Bacillariophyceae</taxon>
        <taxon>Bacillariophycidae</taxon>
        <taxon>Naviculales</taxon>
        <taxon>Naviculaceae</taxon>
        <taxon>Seminavis</taxon>
    </lineage>
</organism>
<dbReference type="PANTHER" id="PTHR11749">
    <property type="entry name" value="RIBULOSE-5-PHOSPHATE-3-EPIMERASE"/>
    <property type="match status" value="1"/>
</dbReference>
<dbReference type="GO" id="GO:1901135">
    <property type="term" value="P:carbohydrate derivative metabolic process"/>
    <property type="evidence" value="ECO:0007669"/>
    <property type="project" value="UniProtKB-ARBA"/>
</dbReference>
<comment type="cofactor">
    <cofactor evidence="2">
        <name>Mn(2+)</name>
        <dbReference type="ChEBI" id="CHEBI:29035"/>
    </cofactor>
</comment>
<evidence type="ECO:0000313" key="16">
    <source>
        <dbReference type="EMBL" id="CAB9507315.1"/>
    </source>
</evidence>
<keyword evidence="8" id="KW-0479">Metal-binding</keyword>
<dbReference type="GO" id="GO:0006091">
    <property type="term" value="P:generation of precursor metabolites and energy"/>
    <property type="evidence" value="ECO:0007669"/>
    <property type="project" value="UniProtKB-ARBA"/>
</dbReference>
<dbReference type="OrthoDB" id="1927044at2759"/>
<dbReference type="AlphaFoldDB" id="A0A9N8DS34"/>
<comment type="similarity">
    <text evidence="5">Belongs to the ribulose-phosphate 3-epimerase family.</text>
</comment>
<sequence>MTRSITVALLPCLASVWSVSNALSLGNSQNIIVSPSVAKADFLNLGKDLSEAVEAGAEWLHFSIQDGRMVPKISFGAPMVAACREAFPNNVVFDVKLGCIEPEHRVPDFVKAGADILSVHPESTLQLGAVINMIDKAGVAPGVVLNPGTPISAVRHVLDQCQVAVVMLVNPGYGGPKYLSTAIEKIRALRALKPDLHISVDGGVSEKNAAELIAAGANVLVAGGGVFKAEDKRAAIANLKYASFVNGN</sequence>
<keyword evidence="9" id="KW-0862">Zinc</keyword>
<dbReference type="Gene3D" id="3.20.20.70">
    <property type="entry name" value="Aldolase class I"/>
    <property type="match status" value="1"/>
</dbReference>
<name>A0A9N8DS34_9STRA</name>
<feature type="chain" id="PRO_5040260231" description="ribulose-phosphate 3-epimerase" evidence="15">
    <location>
        <begin position="23"/>
        <end position="248"/>
    </location>
</feature>
<dbReference type="Pfam" id="PF00834">
    <property type="entry name" value="Ribul_P_3_epim"/>
    <property type="match status" value="1"/>
</dbReference>
<reference evidence="16" key="1">
    <citation type="submission" date="2020-06" db="EMBL/GenBank/DDBJ databases">
        <authorList>
            <consortium name="Plant Systems Biology data submission"/>
        </authorList>
    </citation>
    <scope>NUCLEOTIDE SEQUENCE</scope>
    <source>
        <strain evidence="16">D6</strain>
    </source>
</reference>
<dbReference type="GO" id="GO:0004750">
    <property type="term" value="F:D-ribulose-phosphate 3-epimerase activity"/>
    <property type="evidence" value="ECO:0007669"/>
    <property type="project" value="UniProtKB-EC"/>
</dbReference>
<evidence type="ECO:0000256" key="11">
    <source>
        <dbReference type="ARBA" id="ARBA00023211"/>
    </source>
</evidence>
<proteinExistence type="inferred from homology"/>
<evidence type="ECO:0000256" key="7">
    <source>
        <dbReference type="ARBA" id="ARBA00013188"/>
    </source>
</evidence>